<dbReference type="PANTHER" id="PTHR23024">
    <property type="entry name" value="ARYLACETAMIDE DEACETYLASE"/>
    <property type="match status" value="1"/>
</dbReference>
<dbReference type="SUPFAM" id="SSF53474">
    <property type="entry name" value="alpha/beta-Hydrolases"/>
    <property type="match status" value="1"/>
</dbReference>
<dbReference type="PROSITE" id="PS01174">
    <property type="entry name" value="LIPASE_GDXG_SER"/>
    <property type="match status" value="1"/>
</dbReference>
<dbReference type="InterPro" id="IPR029058">
    <property type="entry name" value="AB_hydrolase_fold"/>
</dbReference>
<evidence type="ECO:0000256" key="1">
    <source>
        <dbReference type="ARBA" id="ARBA00010515"/>
    </source>
</evidence>
<evidence type="ECO:0000313" key="4">
    <source>
        <dbReference type="EMBL" id="KAK6130931.1"/>
    </source>
</evidence>
<comment type="similarity">
    <text evidence="1">Belongs to the 'GDXG' lipolytic enzyme family.</text>
</comment>
<feature type="active site" evidence="2">
    <location>
        <position position="166"/>
    </location>
</feature>
<keyword evidence="5" id="KW-1185">Reference proteome</keyword>
<evidence type="ECO:0000259" key="3">
    <source>
        <dbReference type="Pfam" id="PF07859"/>
    </source>
</evidence>
<gene>
    <name evidence="4" type="ORF">DH2020_035323</name>
</gene>
<dbReference type="InterPro" id="IPR050466">
    <property type="entry name" value="Carboxylest/Gibb_receptor"/>
</dbReference>
<dbReference type="PANTHER" id="PTHR23024:SF577">
    <property type="entry name" value="CARBOXYLESTERASE 2-RELATED"/>
    <property type="match status" value="1"/>
</dbReference>
<accession>A0ABR0VA08</accession>
<organism evidence="4 5">
    <name type="scientific">Rehmannia glutinosa</name>
    <name type="common">Chinese foxglove</name>
    <dbReference type="NCBI Taxonomy" id="99300"/>
    <lineage>
        <taxon>Eukaryota</taxon>
        <taxon>Viridiplantae</taxon>
        <taxon>Streptophyta</taxon>
        <taxon>Embryophyta</taxon>
        <taxon>Tracheophyta</taxon>
        <taxon>Spermatophyta</taxon>
        <taxon>Magnoliopsida</taxon>
        <taxon>eudicotyledons</taxon>
        <taxon>Gunneridae</taxon>
        <taxon>Pentapetalae</taxon>
        <taxon>asterids</taxon>
        <taxon>lamiids</taxon>
        <taxon>Lamiales</taxon>
        <taxon>Orobanchaceae</taxon>
        <taxon>Rehmannieae</taxon>
        <taxon>Rehmannia</taxon>
    </lineage>
</organism>
<dbReference type="EMBL" id="JABTTQ020001524">
    <property type="protein sequence ID" value="KAK6130931.1"/>
    <property type="molecule type" value="Genomic_DNA"/>
</dbReference>
<evidence type="ECO:0000256" key="2">
    <source>
        <dbReference type="PROSITE-ProRule" id="PRU10038"/>
    </source>
</evidence>
<dbReference type="InterPro" id="IPR033140">
    <property type="entry name" value="Lipase_GDXG_put_SER_AS"/>
</dbReference>
<dbReference type="Pfam" id="PF07859">
    <property type="entry name" value="Abhydrolase_3"/>
    <property type="match status" value="1"/>
</dbReference>
<name>A0ABR0VA08_REHGL</name>
<dbReference type="InterPro" id="IPR013094">
    <property type="entry name" value="AB_hydrolase_3"/>
</dbReference>
<feature type="domain" description="Alpha/beta hydrolase fold-3" evidence="3">
    <location>
        <begin position="76"/>
        <end position="300"/>
    </location>
</feature>
<reference evidence="4 5" key="1">
    <citation type="journal article" date="2021" name="Comput. Struct. Biotechnol. J.">
        <title>De novo genome assembly of the potent medicinal plant Rehmannia glutinosa using nanopore technology.</title>
        <authorList>
            <person name="Ma L."/>
            <person name="Dong C."/>
            <person name="Song C."/>
            <person name="Wang X."/>
            <person name="Zheng X."/>
            <person name="Niu Y."/>
            <person name="Chen S."/>
            <person name="Feng W."/>
        </authorList>
    </citation>
    <scope>NUCLEOTIDE SEQUENCE [LARGE SCALE GENOMIC DNA]</scope>
    <source>
        <strain evidence="4">DH-2019</strain>
    </source>
</reference>
<proteinExistence type="inferred from homology"/>
<sequence length="323" mass="36228">MAIINSKIYLAGEAPPYLRVYGFVERFYGTDTVPATYDPQTRVTSKDVVFQPETGVSVRLYLPDLDAGHPKKLPLVIYFHGGGFLINSTAEPTYHKMLNIQAREAKVLLVSVDYRLAPESPIPTLYDDSWAAIKWVASHMSGEKNGTEFWLRNFADFDRVFLAGDSAGANIAHHMAIRAGLKNNDLGKFKISGTLLVHPYFLGKCPIGSEVDDPDGKAMIDRRWLFICPSDQGCDDPLINPFVIGAPSLARLACDKILVCVAGIDYLRERGRLYYRTVVDSEWKGKAEYFETEGKNHVFHILDPTTEDAKEMFSRCAKFFNSE</sequence>
<protein>
    <recommendedName>
        <fullName evidence="3">Alpha/beta hydrolase fold-3 domain-containing protein</fullName>
    </recommendedName>
</protein>
<dbReference type="Proteomes" id="UP001318860">
    <property type="component" value="Unassembled WGS sequence"/>
</dbReference>
<evidence type="ECO:0000313" key="5">
    <source>
        <dbReference type="Proteomes" id="UP001318860"/>
    </source>
</evidence>
<comment type="caution">
    <text evidence="4">The sequence shown here is derived from an EMBL/GenBank/DDBJ whole genome shotgun (WGS) entry which is preliminary data.</text>
</comment>
<dbReference type="Gene3D" id="3.40.50.1820">
    <property type="entry name" value="alpha/beta hydrolase"/>
    <property type="match status" value="1"/>
</dbReference>